<dbReference type="HAMAP" id="MF_00470">
    <property type="entry name" value="MenC_1"/>
    <property type="match status" value="1"/>
</dbReference>
<dbReference type="AlphaFoldDB" id="A0A839QTM6"/>
<dbReference type="Pfam" id="PF13378">
    <property type="entry name" value="MR_MLE_C"/>
    <property type="match status" value="1"/>
</dbReference>
<dbReference type="NCBIfam" id="NF002782">
    <property type="entry name" value="PRK02901.1"/>
    <property type="match status" value="1"/>
</dbReference>
<evidence type="ECO:0000256" key="3">
    <source>
        <dbReference type="ARBA" id="ARBA00023239"/>
    </source>
</evidence>
<dbReference type="InterPro" id="IPR013342">
    <property type="entry name" value="Mandelate_racemase_C"/>
</dbReference>
<feature type="domain" description="Mandelate racemase/muconate lactonizing enzyme C-terminal" evidence="5">
    <location>
        <begin position="88"/>
        <end position="184"/>
    </location>
</feature>
<dbReference type="GO" id="GO:0000287">
    <property type="term" value="F:magnesium ion binding"/>
    <property type="evidence" value="ECO:0007669"/>
    <property type="project" value="UniProtKB-UniRule"/>
</dbReference>
<name>A0A839QTM6_9MICO</name>
<feature type="active site" description="Proton acceptor" evidence="4">
    <location>
        <position position="212"/>
    </location>
</feature>
<dbReference type="PANTHER" id="PTHR48073:SF2">
    <property type="entry name" value="O-SUCCINYLBENZOATE SYNTHASE"/>
    <property type="match status" value="1"/>
</dbReference>
<evidence type="ECO:0000256" key="4">
    <source>
        <dbReference type="HAMAP-Rule" id="MF_00470"/>
    </source>
</evidence>
<dbReference type="CDD" id="cd03320">
    <property type="entry name" value="OSBS"/>
    <property type="match status" value="1"/>
</dbReference>
<keyword evidence="3 4" id="KW-0456">Lyase</keyword>
<dbReference type="UniPathway" id="UPA00079"/>
<organism evidence="6 7">
    <name type="scientific">Helcobacillus massiliensis</name>
    <dbReference type="NCBI Taxonomy" id="521392"/>
    <lineage>
        <taxon>Bacteria</taxon>
        <taxon>Bacillati</taxon>
        <taxon>Actinomycetota</taxon>
        <taxon>Actinomycetes</taxon>
        <taxon>Micrococcales</taxon>
        <taxon>Dermabacteraceae</taxon>
        <taxon>Helcobacillus</taxon>
    </lineage>
</organism>
<evidence type="ECO:0000256" key="2">
    <source>
        <dbReference type="ARBA" id="ARBA00022842"/>
    </source>
</evidence>
<reference evidence="6 7" key="1">
    <citation type="submission" date="2020-08" db="EMBL/GenBank/DDBJ databases">
        <title>Sequencing the genomes of 1000 actinobacteria strains.</title>
        <authorList>
            <person name="Klenk H.-P."/>
        </authorList>
    </citation>
    <scope>NUCLEOTIDE SEQUENCE [LARGE SCALE GENOMIC DNA]</scope>
    <source>
        <strain evidence="6 7">DSM 23040</strain>
    </source>
</reference>
<keyword evidence="7" id="KW-1185">Reference proteome</keyword>
<dbReference type="SFLD" id="SFLDF00009">
    <property type="entry name" value="o-succinylbenzoate_synthase"/>
    <property type="match status" value="1"/>
</dbReference>
<evidence type="ECO:0000313" key="6">
    <source>
        <dbReference type="EMBL" id="MBB3022988.1"/>
    </source>
</evidence>
<comment type="cofactor">
    <cofactor evidence="4">
        <name>a divalent metal cation</name>
        <dbReference type="ChEBI" id="CHEBI:60240"/>
    </cofactor>
</comment>
<sequence>MATTMFDGIDRIEVYRIPLTTRFRGLDVREGVLLHGEAGWSEFSPFWDYDAEQSRPWFEAAMESATREFPRMERSDVEINATVPAVGPDEAHRIARSFGSATAKVKVAESGSTHKEDQARLEAVRDALGPEAKIRIDANAGWAKSEAVKRIGQLDRAAGGLEYVEQPGRTIADMAWIRSRVDVPIAADESVRLADDPLEVIRKDAADIMILKVQPMGGITRCLQIAEDADVPVVVSSALESSIGIAMGLALATSLPEPPYACGLGTARLLATDVVADPLISGNGRLTSFRQDIDELGLEVVKAPEDVRERWMERLSHYAS</sequence>
<feature type="binding site" evidence="4">
    <location>
        <position position="137"/>
    </location>
    <ligand>
        <name>Mg(2+)</name>
        <dbReference type="ChEBI" id="CHEBI:18420"/>
    </ligand>
</feature>
<keyword evidence="1 4" id="KW-0479">Metal-binding</keyword>
<feature type="active site" description="Proton donor" evidence="4">
    <location>
        <position position="106"/>
    </location>
</feature>
<dbReference type="Gene3D" id="3.20.20.120">
    <property type="entry name" value="Enolase-like C-terminal domain"/>
    <property type="match status" value="1"/>
</dbReference>
<dbReference type="RefSeq" id="WP_183375704.1">
    <property type="nucleotide sequence ID" value="NZ_CBCSFZ010000001.1"/>
</dbReference>
<dbReference type="SUPFAM" id="SSF51604">
    <property type="entry name" value="Enolase C-terminal domain-like"/>
    <property type="match status" value="1"/>
</dbReference>
<evidence type="ECO:0000259" key="5">
    <source>
        <dbReference type="SMART" id="SM00922"/>
    </source>
</evidence>
<comment type="pathway">
    <text evidence="4">Quinol/quinone metabolism; menaquinone biosynthesis.</text>
</comment>
<dbReference type="GO" id="GO:0043748">
    <property type="term" value="F:O-succinylbenzoate synthase activity"/>
    <property type="evidence" value="ECO:0007669"/>
    <property type="project" value="UniProtKB-EC"/>
</dbReference>
<dbReference type="InterPro" id="IPR010196">
    <property type="entry name" value="OSB_synthase_MenC1"/>
</dbReference>
<feature type="binding site" evidence="4">
    <location>
        <position position="188"/>
    </location>
    <ligand>
        <name>Mg(2+)</name>
        <dbReference type="ChEBI" id="CHEBI:18420"/>
    </ligand>
</feature>
<dbReference type="SFLD" id="SFLDS00001">
    <property type="entry name" value="Enolase"/>
    <property type="match status" value="1"/>
</dbReference>
<proteinExistence type="inferred from homology"/>
<dbReference type="GO" id="GO:0009234">
    <property type="term" value="P:menaquinone biosynthetic process"/>
    <property type="evidence" value="ECO:0007669"/>
    <property type="project" value="UniProtKB-UniRule"/>
</dbReference>
<gene>
    <name evidence="4" type="primary">menC</name>
    <name evidence="6" type="ORF">FHX50_001271</name>
</gene>
<dbReference type="InterPro" id="IPR029065">
    <property type="entry name" value="Enolase_C-like"/>
</dbReference>
<accession>A0A839QTM6</accession>
<feature type="binding site" evidence="4">
    <location>
        <position position="165"/>
    </location>
    <ligand>
        <name>Mg(2+)</name>
        <dbReference type="ChEBI" id="CHEBI:18420"/>
    </ligand>
</feature>
<evidence type="ECO:0000256" key="1">
    <source>
        <dbReference type="ARBA" id="ARBA00022723"/>
    </source>
</evidence>
<keyword evidence="4" id="KW-0474">Menaquinone biosynthesis</keyword>
<dbReference type="PANTHER" id="PTHR48073">
    <property type="entry name" value="O-SUCCINYLBENZOATE SYNTHASE-RELATED"/>
    <property type="match status" value="1"/>
</dbReference>
<dbReference type="UniPathway" id="UPA01057">
    <property type="reaction ID" value="UER00165"/>
</dbReference>
<dbReference type="InterPro" id="IPR036849">
    <property type="entry name" value="Enolase-like_C_sf"/>
</dbReference>
<dbReference type="Pfam" id="PF18374">
    <property type="entry name" value="Enolase_like_N"/>
    <property type="match status" value="1"/>
</dbReference>
<dbReference type="EMBL" id="JACHWP010000002">
    <property type="protein sequence ID" value="MBB3022988.1"/>
    <property type="molecule type" value="Genomic_DNA"/>
</dbReference>
<dbReference type="SFLD" id="SFLDG00180">
    <property type="entry name" value="muconate_cycloisomerase"/>
    <property type="match status" value="1"/>
</dbReference>
<dbReference type="EC" id="4.2.1.113" evidence="4"/>
<comment type="similarity">
    <text evidence="4">Belongs to the mandelate racemase/muconate lactonizing enzyme family. MenC type 1 subfamily.</text>
</comment>
<keyword evidence="2 4" id="KW-0460">Magnesium</keyword>
<evidence type="ECO:0000313" key="7">
    <source>
        <dbReference type="Proteomes" id="UP000568050"/>
    </source>
</evidence>
<comment type="caution">
    <text evidence="6">The sequence shown here is derived from an EMBL/GenBank/DDBJ whole genome shotgun (WGS) entry which is preliminary data.</text>
</comment>
<dbReference type="Proteomes" id="UP000568050">
    <property type="component" value="Unassembled WGS sequence"/>
</dbReference>
<dbReference type="SMART" id="SM00922">
    <property type="entry name" value="MR_MLE"/>
    <property type="match status" value="1"/>
</dbReference>
<comment type="pathway">
    <text evidence="4">Quinol/quinone metabolism; 1,4-dihydroxy-2-naphthoate biosynthesis; 1,4-dihydroxy-2-naphthoate from chorismate: step 4/7.</text>
</comment>
<protein>
    <recommendedName>
        <fullName evidence="4">o-succinylbenzoate synthase</fullName>
        <shortName evidence="4">OSB synthase</shortName>
        <shortName evidence="4">OSBS</shortName>
        <ecNumber evidence="4">4.2.1.113</ecNumber>
    </recommendedName>
    <alternativeName>
        <fullName evidence="4">4-(2'-carboxyphenyl)-4-oxybutyric acid synthase</fullName>
    </alternativeName>
    <alternativeName>
        <fullName evidence="4">o-succinylbenzoic acid synthase</fullName>
    </alternativeName>
</protein>
<comment type="function">
    <text evidence="4">Converts 2-succinyl-6-hydroxy-2,4-cyclohexadiene-1-carboxylate (SHCHC) to 2-succinylbenzoate (OSB).</text>
</comment>
<comment type="catalytic activity">
    <reaction evidence="4">
        <text>(1R,6R)-6-hydroxy-2-succinyl-cyclohexa-2,4-diene-1-carboxylate = 2-succinylbenzoate + H2O</text>
        <dbReference type="Rhea" id="RHEA:10196"/>
        <dbReference type="ChEBI" id="CHEBI:15377"/>
        <dbReference type="ChEBI" id="CHEBI:18325"/>
        <dbReference type="ChEBI" id="CHEBI:58689"/>
        <dbReference type="EC" id="4.2.1.113"/>
    </reaction>
</comment>